<evidence type="ECO:0000313" key="1">
    <source>
        <dbReference type="EMBL" id="MSB20005.1"/>
    </source>
</evidence>
<accession>A0A6I2R192</accession>
<dbReference type="AlphaFoldDB" id="A0A6I2R192"/>
<reference evidence="1 2" key="1">
    <citation type="journal article" date="2019" name="Nat. Med.">
        <title>A library of human gut bacterial isolates paired with longitudinal multiomics data enables mechanistic microbiome research.</title>
        <authorList>
            <person name="Poyet M."/>
            <person name="Groussin M."/>
            <person name="Gibbons S.M."/>
            <person name="Avila-Pacheco J."/>
            <person name="Jiang X."/>
            <person name="Kearney S.M."/>
            <person name="Perrotta A.R."/>
            <person name="Berdy B."/>
            <person name="Zhao S."/>
            <person name="Lieberman T.D."/>
            <person name="Swanson P.K."/>
            <person name="Smith M."/>
            <person name="Roesemann S."/>
            <person name="Alexander J.E."/>
            <person name="Rich S.A."/>
            <person name="Livny J."/>
            <person name="Vlamakis H."/>
            <person name="Clish C."/>
            <person name="Bullock K."/>
            <person name="Deik A."/>
            <person name="Scott J."/>
            <person name="Pierce K.A."/>
            <person name="Xavier R.J."/>
            <person name="Alm E.J."/>
        </authorList>
    </citation>
    <scope>NUCLEOTIDE SEQUENCE [LARGE SCALE GENOMIC DNA]</scope>
    <source>
        <strain evidence="1 2">BIOML-A2</strain>
    </source>
</reference>
<protein>
    <recommendedName>
        <fullName evidence="3">YgiT-type zinc finger protein</fullName>
    </recommendedName>
</protein>
<proteinExistence type="predicted"/>
<gene>
    <name evidence="1" type="ORF">GKE97_10805</name>
</gene>
<evidence type="ECO:0008006" key="3">
    <source>
        <dbReference type="Google" id="ProtNLM"/>
    </source>
</evidence>
<name>A0A6I2R192_FLAPL</name>
<organism evidence="1 2">
    <name type="scientific">Flavonifractor plautii</name>
    <name type="common">Fusobacterium plautii</name>
    <dbReference type="NCBI Taxonomy" id="292800"/>
    <lineage>
        <taxon>Bacteria</taxon>
        <taxon>Bacillati</taxon>
        <taxon>Bacillota</taxon>
        <taxon>Clostridia</taxon>
        <taxon>Eubacteriales</taxon>
        <taxon>Oscillospiraceae</taxon>
        <taxon>Flavonifractor</taxon>
    </lineage>
</organism>
<evidence type="ECO:0000313" key="2">
    <source>
        <dbReference type="Proteomes" id="UP000434475"/>
    </source>
</evidence>
<comment type="caution">
    <text evidence="1">The sequence shown here is derived from an EMBL/GenBank/DDBJ whole genome shotgun (WGS) entry which is preliminary data.</text>
</comment>
<dbReference type="RefSeq" id="WP_172697681.1">
    <property type="nucleotide sequence ID" value="NZ_WKPR01000009.1"/>
</dbReference>
<dbReference type="Proteomes" id="UP000434475">
    <property type="component" value="Unassembled WGS sequence"/>
</dbReference>
<dbReference type="EMBL" id="WKPR01000009">
    <property type="protein sequence ID" value="MSB20005.1"/>
    <property type="molecule type" value="Genomic_DNA"/>
</dbReference>
<sequence length="121" mass="13526">MFCDYCGRDTPCASVLRDRAVTIHGVRIPIQYKTHICGCCGEEIFDEAVETKIMQIAQEQYRKKKSILPAERLRKYMKENGLSPEEMAQKAECAVGEIIAASTGRLLDTNTDAKIKKAVGQ</sequence>